<keyword evidence="3" id="KW-0472">Membrane</keyword>
<feature type="transmembrane region" description="Helical" evidence="3">
    <location>
        <begin position="512"/>
        <end position="532"/>
    </location>
</feature>
<feature type="transmembrane region" description="Helical" evidence="3">
    <location>
        <begin position="440"/>
        <end position="460"/>
    </location>
</feature>
<dbReference type="GO" id="GO:0016316">
    <property type="term" value="F:phosphatidylinositol-3,4-bisphosphate 4-phosphatase activity"/>
    <property type="evidence" value="ECO:0007669"/>
    <property type="project" value="InterPro"/>
</dbReference>
<gene>
    <name evidence="4" type="ORF">H257_07260</name>
</gene>
<dbReference type="VEuPathDB" id="FungiDB:H257_07260"/>
<dbReference type="PANTHER" id="PTHR12187:SF11">
    <property type="entry name" value="PHOSPHATIDYLINOSITOL-3,4-BISPHOSPHATE 4-PHOSPHATASE"/>
    <property type="match status" value="1"/>
</dbReference>
<dbReference type="GO" id="GO:0005737">
    <property type="term" value="C:cytoplasm"/>
    <property type="evidence" value="ECO:0007669"/>
    <property type="project" value="TreeGrafter"/>
</dbReference>
<keyword evidence="2" id="KW-0443">Lipid metabolism</keyword>
<dbReference type="InterPro" id="IPR039034">
    <property type="entry name" value="INPP4"/>
</dbReference>
<keyword evidence="1" id="KW-0378">Hydrolase</keyword>
<name>W4GHP4_APHAT</name>
<evidence type="ECO:0000256" key="3">
    <source>
        <dbReference type="SAM" id="Phobius"/>
    </source>
</evidence>
<evidence type="ECO:0000256" key="1">
    <source>
        <dbReference type="ARBA" id="ARBA00022801"/>
    </source>
</evidence>
<reference evidence="4" key="1">
    <citation type="submission" date="2013-12" db="EMBL/GenBank/DDBJ databases">
        <title>The Genome Sequence of Aphanomyces astaci APO3.</title>
        <authorList>
            <consortium name="The Broad Institute Genomics Platform"/>
            <person name="Russ C."/>
            <person name="Tyler B."/>
            <person name="van West P."/>
            <person name="Dieguez-Uribeondo J."/>
            <person name="Young S.K."/>
            <person name="Zeng Q."/>
            <person name="Gargeya S."/>
            <person name="Fitzgerald M."/>
            <person name="Abouelleil A."/>
            <person name="Alvarado L."/>
            <person name="Chapman S.B."/>
            <person name="Gainer-Dewar J."/>
            <person name="Goldberg J."/>
            <person name="Griggs A."/>
            <person name="Gujja S."/>
            <person name="Hansen M."/>
            <person name="Howarth C."/>
            <person name="Imamovic A."/>
            <person name="Ireland A."/>
            <person name="Larimer J."/>
            <person name="McCowan C."/>
            <person name="Murphy C."/>
            <person name="Pearson M."/>
            <person name="Poon T.W."/>
            <person name="Priest M."/>
            <person name="Roberts A."/>
            <person name="Saif S."/>
            <person name="Shea T."/>
            <person name="Sykes S."/>
            <person name="Wortman J."/>
            <person name="Nusbaum C."/>
            <person name="Birren B."/>
        </authorList>
    </citation>
    <scope>NUCLEOTIDE SEQUENCE [LARGE SCALE GENOMIC DNA]</scope>
    <source>
        <strain evidence="4">APO3</strain>
    </source>
</reference>
<feature type="transmembrane region" description="Helical" evidence="3">
    <location>
        <begin position="539"/>
        <end position="558"/>
    </location>
</feature>
<dbReference type="PANTHER" id="PTHR12187">
    <property type="entry name" value="AGAP000124-PA"/>
    <property type="match status" value="1"/>
</dbReference>
<proteinExistence type="predicted"/>
<evidence type="ECO:0000313" key="4">
    <source>
        <dbReference type="EMBL" id="ETV79182.1"/>
    </source>
</evidence>
<dbReference type="RefSeq" id="XP_009831023.1">
    <property type="nucleotide sequence ID" value="XM_009832721.1"/>
</dbReference>
<protein>
    <submittedName>
        <fullName evidence="4">Uncharacterized protein</fullName>
    </submittedName>
</protein>
<organism evidence="4">
    <name type="scientific">Aphanomyces astaci</name>
    <name type="common">Crayfish plague agent</name>
    <dbReference type="NCBI Taxonomy" id="112090"/>
    <lineage>
        <taxon>Eukaryota</taxon>
        <taxon>Sar</taxon>
        <taxon>Stramenopiles</taxon>
        <taxon>Oomycota</taxon>
        <taxon>Saprolegniomycetes</taxon>
        <taxon>Saprolegniales</taxon>
        <taxon>Verrucalvaceae</taxon>
        <taxon>Aphanomyces</taxon>
    </lineage>
</organism>
<feature type="transmembrane region" description="Helical" evidence="3">
    <location>
        <begin position="701"/>
        <end position="722"/>
    </location>
</feature>
<feature type="transmembrane region" description="Helical" evidence="3">
    <location>
        <begin position="628"/>
        <end position="648"/>
    </location>
</feature>
<feature type="transmembrane region" description="Helical" evidence="3">
    <location>
        <begin position="669"/>
        <end position="689"/>
    </location>
</feature>
<sequence>MLPMVAHAQDSTWTCATCCENNPLTPALACCSQSSDNSVPYGGCIGLPCCKPGRLDSDKFSSLYLWKPCLPYVGCQGKDMCNENQSIAKSASRLSYPSDPRGASSWTCTDPCCSTVTRDNTWRQLPSPSSFSPLYSSFIPNQLNAHVVVTFDMQDLRRVFFVNDEPSATSIQQVLLPLPTDWTWNGNSSTCGIQSHDASGRVTLGPMLSTHCNITLMASQPYVLVDANTPSALNASVFSVHLVNLTSPRGMLVPHEPPKPLHFIAKLPNVEFRVFSSVLLVESIQPGVLSEGIFAPENVLPQAVGNATLRFTTSVALPRGTILRVNFSQSGFNFIDSQWWIGHQTDNSPSASFTPSVVPASSYDDKTKVWLLPLPLLVAARSSVQLQVARARNPEAAFKDSFAAIPMDAIAPPSTFVVAQGTVTATLVRDVTASPPSSPYNWISLVLLMLSLTFCLVMLYKHGLFWHPWHPIALFSDLTAVASVAGLVLGVVNNALWISGANNFTFFYVKTGVSSVAFTMLLSVCVHWGTVLSHRVRKLPIAALVGAFVLLNGLFYTFQLVVGLHHHDVVAQVYGAEQSVNMLAPTYPCKNGPTFQFVFSDIQPYYTQCYLGHLGLPDVHFFTWFSNATYSMFALLTLGILGLGYMVMQKGSKILHLISYSRQQIYLMKALRLYTALVALVTATYLVAFSMQFVQVELPYYWWYLTTVWLPQCIPPCSFIFLQWNSATKSLRKENNSERSDTAEDAMVATPRITTYDPSTTLTLSSKSNAHDRHSLLHPDPFAVSSLTTNDTSSTTDEDDSAVVVGLSLRLVLPEPLPHGCYVAIESQSPLDSKWIRVGTTETLTASPPTTSTSSSSSSRYVVMFLSVVPVPASSGTVRFLVFAARDPSQRSSDSDDVSLNNDDMSVQYQGIVDGLEYLDDDASDSDYEQGGGDDNDPLLRLLQPPDRCVASFSVEGCFDYYGHSTTLRATHSRFQSSAACHLVVTVVPCRRRPSSNDQDMTTMVATYHLQDVLVVETLTESEYSNSIPGQYLDIVLARRTKAYFQASRELDQFLAMEHARLHQGVTAAAGMGSLYENLLEQIQGEADRRQCRDWLQARVTVRKAYVSHLRRCRHATWAREHATSCPNRFKGSLLKKHVELACIPLNLHLQTMHVAPKPSNLPPSNLYPHRISQLHDVCLYDTTTVGAFAAHVYEFKQGGVFSLRQEASKCSISGGSQSSSSSLFPTTWQYLSQVERRRCDLEWTVHTRLDVCVPQALAALATALTATLRRLVHQPLQFERLIQLGFVFHVESLLSTYGAELGMLEDMMEAMQTVGTFRILLVPHADNASDTQGQVVESVDLYTNVDDAVAGHRRHDHAKSDDTDFVLRVVVRSRGKVLIPKRCLVSIHPLLFNVGINDKQSLANMSMAAYPKKLQDHINDSALQRLKSVVAAFCDLVPADTSARVLLQELTDAVHVSNSGRRKHPQVLQASSRLVRHLDGGRVTVCTSGKDRTAMAVTLEQGMLLSWHHDLALENVPDMVATMRSRGVRIENCRKNTGRRKFASFNPLQRSMVPEPYRCPPETGGRHLS</sequence>
<dbReference type="GeneID" id="20809256"/>
<keyword evidence="3" id="KW-1133">Transmembrane helix</keyword>
<dbReference type="STRING" id="112090.W4GHP4"/>
<keyword evidence="3" id="KW-0812">Transmembrane</keyword>
<dbReference type="OrthoDB" id="159395at2759"/>
<accession>W4GHP4</accession>
<evidence type="ECO:0000256" key="2">
    <source>
        <dbReference type="ARBA" id="ARBA00023098"/>
    </source>
</evidence>
<dbReference type="EMBL" id="KI913128">
    <property type="protein sequence ID" value="ETV79182.1"/>
    <property type="molecule type" value="Genomic_DNA"/>
</dbReference>
<feature type="transmembrane region" description="Helical" evidence="3">
    <location>
        <begin position="472"/>
        <end position="492"/>
    </location>
</feature>
<feature type="transmembrane region" description="Helical" evidence="3">
    <location>
        <begin position="861"/>
        <end position="885"/>
    </location>
</feature>